<proteinExistence type="predicted"/>
<evidence type="ECO:0000313" key="2">
    <source>
        <dbReference type="Proteomes" id="UP000234681"/>
    </source>
</evidence>
<reference evidence="1 2" key="1">
    <citation type="submission" date="2005-09" db="EMBL/GenBank/DDBJ databases">
        <authorList>
            <person name="Mural R.J."/>
            <person name="Li P.W."/>
            <person name="Adams M.D."/>
            <person name="Amanatides P.G."/>
            <person name="Baden-Tillson H."/>
            <person name="Barnstead M."/>
            <person name="Chin S.H."/>
            <person name="Dew I."/>
            <person name="Evans C.A."/>
            <person name="Ferriera S."/>
            <person name="Flanigan M."/>
            <person name="Fosler C."/>
            <person name="Glodek A."/>
            <person name="Gu Z."/>
            <person name="Holt R.A."/>
            <person name="Jennings D."/>
            <person name="Kraft C.L."/>
            <person name="Lu F."/>
            <person name="Nguyen T."/>
            <person name="Nusskern D.R."/>
            <person name="Pfannkoch C.M."/>
            <person name="Sitter C."/>
            <person name="Sutton G.G."/>
            <person name="Venter J.C."/>
            <person name="Wang Z."/>
            <person name="Woodage T."/>
            <person name="Zheng X.H."/>
            <person name="Zhong F."/>
        </authorList>
    </citation>
    <scope>NUCLEOTIDE SEQUENCE [LARGE SCALE GENOMIC DNA]</scope>
    <source>
        <strain>BN</strain>
        <strain evidence="2">Sprague-Dawley</strain>
    </source>
</reference>
<dbReference type="Proteomes" id="UP000234681">
    <property type="component" value="Chromosome 11"/>
</dbReference>
<accession>A6JS26</accession>
<dbReference type="EMBL" id="CH473999">
    <property type="protein sequence ID" value="EDL78082.1"/>
    <property type="molecule type" value="Genomic_DNA"/>
</dbReference>
<protein>
    <submittedName>
        <fullName evidence="1">RCG36733</fullName>
    </submittedName>
</protein>
<sequence length="113" mass="12348">MKWIPLLQLHETVLAGIASERCPIDAQGDGSVLLNQSLCFPEGRVPERVHGEGRRSILVLGFPSTVSRVLAPSSTWLYLTSSRADISLSQCIEVGNLWAVLQPFSDWISVSVS</sequence>
<name>A6JS26_RAT</name>
<dbReference type="AlphaFoldDB" id="A6JS26"/>
<gene>
    <name evidence="1" type="ORF">rCG_36733</name>
</gene>
<organism evidence="1 2">
    <name type="scientific">Rattus norvegicus</name>
    <name type="common">Rat</name>
    <dbReference type="NCBI Taxonomy" id="10116"/>
    <lineage>
        <taxon>Eukaryota</taxon>
        <taxon>Metazoa</taxon>
        <taxon>Chordata</taxon>
        <taxon>Craniata</taxon>
        <taxon>Vertebrata</taxon>
        <taxon>Euteleostomi</taxon>
        <taxon>Mammalia</taxon>
        <taxon>Eutheria</taxon>
        <taxon>Euarchontoglires</taxon>
        <taxon>Glires</taxon>
        <taxon>Rodentia</taxon>
        <taxon>Myomorpha</taxon>
        <taxon>Muroidea</taxon>
        <taxon>Muridae</taxon>
        <taxon>Murinae</taxon>
        <taxon>Rattus</taxon>
    </lineage>
</organism>
<evidence type="ECO:0000313" key="1">
    <source>
        <dbReference type="EMBL" id="EDL78082.1"/>
    </source>
</evidence>